<dbReference type="RefSeq" id="WP_150970914.1">
    <property type="nucleotide sequence ID" value="NZ_VZDO01000012.1"/>
</dbReference>
<feature type="domain" description="Sigma-54 factor interaction" evidence="18">
    <location>
        <begin position="143"/>
        <end position="372"/>
    </location>
</feature>
<evidence type="ECO:0000256" key="15">
    <source>
        <dbReference type="ARBA" id="ARBA00031910"/>
    </source>
</evidence>
<gene>
    <name evidence="20" type="ORF">F6X38_14855</name>
</gene>
<dbReference type="InterPro" id="IPR025662">
    <property type="entry name" value="Sigma_54_int_dom_ATP-bd_1"/>
</dbReference>
<evidence type="ECO:0000256" key="8">
    <source>
        <dbReference type="ARBA" id="ARBA00023012"/>
    </source>
</evidence>
<evidence type="ECO:0000256" key="4">
    <source>
        <dbReference type="ARBA" id="ARBA00022491"/>
    </source>
</evidence>
<comment type="caution">
    <text evidence="20">The sequence shown here is derived from an EMBL/GenBank/DDBJ whole genome shotgun (WGS) entry which is preliminary data.</text>
</comment>
<dbReference type="InterPro" id="IPR025943">
    <property type="entry name" value="Sigma_54_int_dom_ATP-bd_2"/>
</dbReference>
<reference evidence="20 21" key="1">
    <citation type="submission" date="2019-09" db="EMBL/GenBank/DDBJ databases">
        <title>YIM 132180 draft genome.</title>
        <authorList>
            <person name="Zhang K."/>
        </authorList>
    </citation>
    <scope>NUCLEOTIDE SEQUENCE [LARGE SCALE GENOMIC DNA]</scope>
    <source>
        <strain evidence="20 21">YIM 132180</strain>
    </source>
</reference>
<dbReference type="Gene3D" id="1.10.10.60">
    <property type="entry name" value="Homeodomain-like"/>
    <property type="match status" value="1"/>
</dbReference>
<keyword evidence="11" id="KW-0010">Activator</keyword>
<dbReference type="FunFam" id="3.40.50.300:FF:000006">
    <property type="entry name" value="DNA-binding transcriptional regulator NtrC"/>
    <property type="match status" value="1"/>
</dbReference>
<dbReference type="PROSITE" id="PS50110">
    <property type="entry name" value="RESPONSE_REGULATORY"/>
    <property type="match status" value="1"/>
</dbReference>
<evidence type="ECO:0000256" key="9">
    <source>
        <dbReference type="ARBA" id="ARBA00023015"/>
    </source>
</evidence>
<dbReference type="InterPro" id="IPR011006">
    <property type="entry name" value="CheY-like_superfamily"/>
</dbReference>
<dbReference type="Gene3D" id="3.40.50.2300">
    <property type="match status" value="1"/>
</dbReference>
<proteinExistence type="predicted"/>
<evidence type="ECO:0000256" key="5">
    <source>
        <dbReference type="ARBA" id="ARBA00022553"/>
    </source>
</evidence>
<dbReference type="InterPro" id="IPR027417">
    <property type="entry name" value="P-loop_NTPase"/>
</dbReference>
<comment type="subcellular location">
    <subcellularLocation>
        <location evidence="1">Cytoplasm</location>
    </subcellularLocation>
</comment>
<dbReference type="InterPro" id="IPR003593">
    <property type="entry name" value="AAA+_ATPase"/>
</dbReference>
<keyword evidence="8" id="KW-0902">Two-component regulatory system</keyword>
<dbReference type="InterPro" id="IPR001789">
    <property type="entry name" value="Sig_transdc_resp-reg_receiver"/>
</dbReference>
<dbReference type="Proteomes" id="UP000432089">
    <property type="component" value="Unassembled WGS sequence"/>
</dbReference>
<evidence type="ECO:0000256" key="2">
    <source>
        <dbReference type="ARBA" id="ARBA00019059"/>
    </source>
</evidence>
<keyword evidence="6" id="KW-0547">Nucleotide-binding</keyword>
<keyword evidence="9" id="KW-0805">Transcription regulation</keyword>
<dbReference type="Gene3D" id="3.40.50.300">
    <property type="entry name" value="P-loop containing nucleotide triphosphate hydrolases"/>
    <property type="match status" value="1"/>
</dbReference>
<keyword evidence="13" id="KW-0535">Nitrogen fixation</keyword>
<dbReference type="GO" id="GO:0043565">
    <property type="term" value="F:sequence-specific DNA binding"/>
    <property type="evidence" value="ECO:0007669"/>
    <property type="project" value="InterPro"/>
</dbReference>
<evidence type="ECO:0000256" key="13">
    <source>
        <dbReference type="ARBA" id="ARBA00023231"/>
    </source>
</evidence>
<dbReference type="InterPro" id="IPR002078">
    <property type="entry name" value="Sigma_54_int"/>
</dbReference>
<comment type="function">
    <text evidence="16">Member of the two-component regulatory system NtrB/NtrC, which controls expression of the nitrogen-regulated (ntr) genes in response to nitrogen limitation. Phosphorylated NtrC binds directly to DNA and stimulates the formation of open promoter-sigma54-RNA polymerase complexes.</text>
</comment>
<dbReference type="PANTHER" id="PTHR32071:SF95">
    <property type="entry name" value="DNA-BINDING TRANSCRIPTIONAL REGULATOR NTRC"/>
    <property type="match status" value="1"/>
</dbReference>
<dbReference type="Pfam" id="PF00072">
    <property type="entry name" value="Response_reg"/>
    <property type="match status" value="1"/>
</dbReference>
<keyword evidence="12" id="KW-0804">Transcription</keyword>
<keyword evidence="3" id="KW-0963">Cytoplasm</keyword>
<dbReference type="InterPro" id="IPR058031">
    <property type="entry name" value="AAA_lid_NorR"/>
</dbReference>
<dbReference type="PROSITE" id="PS00675">
    <property type="entry name" value="SIGMA54_INTERACT_1"/>
    <property type="match status" value="1"/>
</dbReference>
<dbReference type="SUPFAM" id="SSF46689">
    <property type="entry name" value="Homeodomain-like"/>
    <property type="match status" value="1"/>
</dbReference>
<organism evidence="20 21">
    <name type="scientific">Plantimonas leprariae</name>
    <dbReference type="NCBI Taxonomy" id="2615207"/>
    <lineage>
        <taxon>Bacteria</taxon>
        <taxon>Pseudomonadati</taxon>
        <taxon>Pseudomonadota</taxon>
        <taxon>Alphaproteobacteria</taxon>
        <taxon>Hyphomicrobiales</taxon>
        <taxon>Aurantimonadaceae</taxon>
        <taxon>Plantimonas</taxon>
    </lineage>
</organism>
<evidence type="ECO:0000256" key="17">
    <source>
        <dbReference type="PROSITE-ProRule" id="PRU00169"/>
    </source>
</evidence>
<dbReference type="CDD" id="cd00009">
    <property type="entry name" value="AAA"/>
    <property type="match status" value="1"/>
</dbReference>
<dbReference type="GO" id="GO:0000160">
    <property type="term" value="P:phosphorelay signal transduction system"/>
    <property type="evidence" value="ECO:0007669"/>
    <property type="project" value="UniProtKB-KW"/>
</dbReference>
<dbReference type="PROSITE" id="PS50045">
    <property type="entry name" value="SIGMA54_INTERACT_4"/>
    <property type="match status" value="1"/>
</dbReference>
<dbReference type="SUPFAM" id="SSF52540">
    <property type="entry name" value="P-loop containing nucleoside triphosphate hydrolases"/>
    <property type="match status" value="1"/>
</dbReference>
<dbReference type="InterPro" id="IPR025944">
    <property type="entry name" value="Sigma_54_int_dom_CS"/>
</dbReference>
<keyword evidence="7" id="KW-0067">ATP-binding</keyword>
<dbReference type="InterPro" id="IPR009057">
    <property type="entry name" value="Homeodomain-like_sf"/>
</dbReference>
<evidence type="ECO:0000256" key="14">
    <source>
        <dbReference type="ARBA" id="ARBA00029881"/>
    </source>
</evidence>
<evidence type="ECO:0000256" key="6">
    <source>
        <dbReference type="ARBA" id="ARBA00022741"/>
    </source>
</evidence>
<dbReference type="SMART" id="SM00382">
    <property type="entry name" value="AAA"/>
    <property type="match status" value="1"/>
</dbReference>
<evidence type="ECO:0000259" key="18">
    <source>
        <dbReference type="PROSITE" id="PS50045"/>
    </source>
</evidence>
<accession>A0A7V7PMU9</accession>
<evidence type="ECO:0000256" key="16">
    <source>
        <dbReference type="ARBA" id="ARBA00043886"/>
    </source>
</evidence>
<dbReference type="GO" id="GO:0005524">
    <property type="term" value="F:ATP binding"/>
    <property type="evidence" value="ECO:0007669"/>
    <property type="project" value="UniProtKB-KW"/>
</dbReference>
<dbReference type="InterPro" id="IPR002197">
    <property type="entry name" value="HTH_Fis"/>
</dbReference>
<dbReference type="Pfam" id="PF00158">
    <property type="entry name" value="Sigma54_activat"/>
    <property type="match status" value="1"/>
</dbReference>
<dbReference type="Pfam" id="PF02954">
    <property type="entry name" value="HTH_8"/>
    <property type="match status" value="1"/>
</dbReference>
<dbReference type="GO" id="GO:0005737">
    <property type="term" value="C:cytoplasm"/>
    <property type="evidence" value="ECO:0007669"/>
    <property type="project" value="UniProtKB-SubCell"/>
</dbReference>
<evidence type="ECO:0000256" key="1">
    <source>
        <dbReference type="ARBA" id="ARBA00004496"/>
    </source>
</evidence>
<dbReference type="PANTHER" id="PTHR32071">
    <property type="entry name" value="TRANSCRIPTIONAL REGULATORY PROTEIN"/>
    <property type="match status" value="1"/>
</dbReference>
<name>A0A7V7PMU9_9HYPH</name>
<keyword evidence="10" id="KW-0238">DNA-binding</keyword>
<evidence type="ECO:0000313" key="20">
    <source>
        <dbReference type="EMBL" id="KAB0678765.1"/>
    </source>
</evidence>
<evidence type="ECO:0000256" key="10">
    <source>
        <dbReference type="ARBA" id="ARBA00023125"/>
    </source>
</evidence>
<dbReference type="GO" id="GO:0006355">
    <property type="term" value="P:regulation of DNA-templated transcription"/>
    <property type="evidence" value="ECO:0007669"/>
    <property type="project" value="InterPro"/>
</dbReference>
<dbReference type="PROSITE" id="PS00676">
    <property type="entry name" value="SIGMA54_INTERACT_2"/>
    <property type="match status" value="1"/>
</dbReference>
<evidence type="ECO:0000256" key="12">
    <source>
        <dbReference type="ARBA" id="ARBA00023163"/>
    </source>
</evidence>
<evidence type="ECO:0000256" key="11">
    <source>
        <dbReference type="ARBA" id="ARBA00023159"/>
    </source>
</evidence>
<dbReference type="PROSITE" id="PS00688">
    <property type="entry name" value="SIGMA54_INTERACT_3"/>
    <property type="match status" value="1"/>
</dbReference>
<evidence type="ECO:0000256" key="3">
    <source>
        <dbReference type="ARBA" id="ARBA00022490"/>
    </source>
</evidence>
<dbReference type="EMBL" id="VZDO01000012">
    <property type="protein sequence ID" value="KAB0678765.1"/>
    <property type="molecule type" value="Genomic_DNA"/>
</dbReference>
<keyword evidence="4" id="KW-0678">Repressor</keyword>
<evidence type="ECO:0000256" key="7">
    <source>
        <dbReference type="ARBA" id="ARBA00022840"/>
    </source>
</evidence>
<keyword evidence="21" id="KW-1185">Reference proteome</keyword>
<protein>
    <recommendedName>
        <fullName evidence="2">DNA-binding transcriptional regulator NtrC</fullName>
    </recommendedName>
    <alternativeName>
        <fullName evidence="14">Nitrogen regulation protein NR(I)</fullName>
    </alternativeName>
    <alternativeName>
        <fullName evidence="15">Nitrogen regulator I</fullName>
    </alternativeName>
</protein>
<dbReference type="SUPFAM" id="SSF52172">
    <property type="entry name" value="CheY-like"/>
    <property type="match status" value="1"/>
</dbReference>
<dbReference type="Gene3D" id="1.10.8.60">
    <property type="match status" value="1"/>
</dbReference>
<evidence type="ECO:0000259" key="19">
    <source>
        <dbReference type="PROSITE" id="PS50110"/>
    </source>
</evidence>
<evidence type="ECO:0000313" key="21">
    <source>
        <dbReference type="Proteomes" id="UP000432089"/>
    </source>
</evidence>
<keyword evidence="5 17" id="KW-0597">Phosphoprotein</keyword>
<dbReference type="PRINTS" id="PR01590">
    <property type="entry name" value="HTHFIS"/>
</dbReference>
<dbReference type="Pfam" id="PF25601">
    <property type="entry name" value="AAA_lid_14"/>
    <property type="match status" value="1"/>
</dbReference>
<feature type="domain" description="Response regulatory" evidence="19">
    <location>
        <begin position="4"/>
        <end position="122"/>
    </location>
</feature>
<dbReference type="SMART" id="SM00448">
    <property type="entry name" value="REC"/>
    <property type="match status" value="1"/>
</dbReference>
<dbReference type="AlphaFoldDB" id="A0A7V7PMU9"/>
<feature type="modified residue" description="4-aspartylphosphate" evidence="17">
    <location>
        <position position="57"/>
    </location>
</feature>
<sequence length="483" mass="52007">MTQQVILVDDDPVQRRLLESHVSRMGYRTITCDNGQAALDALRIALPDRRPAAMVLDLAMPGIGGMEVMEEMRRAGLDVPVVVQTATGGIETAVAAMRAGAFDFVVKPAAPERLRQIIERAVRSRRSPAAAVTSAKRLATIDFAEAGAAMRPILSRAGRAAASTAPLLIEGETGVGKEWLAEAVRLAGPRAAAPFVTINCGALPASLAESILFGHAKGAFTDASERRIGRFAAADGGTLFLDEIGELPLDIQAKLLRVLQNGEIDPIGGSPARVDVRVVSATNRMLETEVAAGRFREDLLYRLNVLSVRIPPLRERRDEIVPLALRFLDELGRTERPGRVSTIASDALRALEAFDWPGNIRQLQNAVHRAVVMAEGDKLGIEDFPQVGPSPVERSALPPIAAPEPICQSTEVRTASEPAVPALEAFDAAGQIRRADAVEADLIRLAVLRYGGHLSEVARRLGIGRSTLYRKMREYGFQPAEAE</sequence>